<keyword evidence="3" id="KW-0812">Transmembrane</keyword>
<evidence type="ECO:0000256" key="2">
    <source>
        <dbReference type="SAM" id="MobiDB-lite"/>
    </source>
</evidence>
<name>A0ABW4SXE6_9ACTN</name>
<sequence>MTRFRYGMALTVAGVALVLSGCGGGPSASRMDSGGGAPAAAPVEKANEATAGDSDQAAGKQIAIAPEQRSIIYVAEMTVRAKDVTKASEQAKQLVTGAGGYLANEQSDAFDGSEGSSTLVFKIPPTAYQGLLDRLGKELGKRESLRQNTTDVTEEVADVASRLKSAEQALASMRTLLTKATTVGQVIEVEREIATREAELESLQARQKALNSQVSMGTLTLRLIGPVATVVEPSDEPAGFLGGLKAGWSALVSFVKILLTVIGVLLPWLVLIVPVVVVILLLVRRGRTRRPAAPGLVVPSGRPHPVPGNDASSARGTRPGSESETPSPRATPEPALQDHDVPSPQGTSAHPEPGKDAPVAGGGSRPQPENDSPAS</sequence>
<evidence type="ECO:0000259" key="5">
    <source>
        <dbReference type="Pfam" id="PF14257"/>
    </source>
</evidence>
<feature type="transmembrane region" description="Helical" evidence="3">
    <location>
        <begin position="257"/>
        <end position="283"/>
    </location>
</feature>
<evidence type="ECO:0000256" key="4">
    <source>
        <dbReference type="SAM" id="SignalP"/>
    </source>
</evidence>
<keyword evidence="3" id="KW-1133">Transmembrane helix</keyword>
<evidence type="ECO:0000313" key="6">
    <source>
        <dbReference type="EMBL" id="MFD1933936.1"/>
    </source>
</evidence>
<dbReference type="RefSeq" id="WP_379573985.1">
    <property type="nucleotide sequence ID" value="NZ_JBHUFV010000033.1"/>
</dbReference>
<dbReference type="Pfam" id="PF14257">
    <property type="entry name" value="DUF4349"/>
    <property type="match status" value="1"/>
</dbReference>
<keyword evidence="7" id="KW-1185">Reference proteome</keyword>
<evidence type="ECO:0000256" key="1">
    <source>
        <dbReference type="SAM" id="Coils"/>
    </source>
</evidence>
<proteinExistence type="predicted"/>
<feature type="coiled-coil region" evidence="1">
    <location>
        <begin position="186"/>
        <end position="213"/>
    </location>
</feature>
<keyword evidence="4" id="KW-0732">Signal</keyword>
<dbReference type="PROSITE" id="PS51257">
    <property type="entry name" value="PROKAR_LIPOPROTEIN"/>
    <property type="match status" value="1"/>
</dbReference>
<keyword evidence="3" id="KW-0472">Membrane</keyword>
<keyword evidence="1" id="KW-0175">Coiled coil</keyword>
<dbReference type="InterPro" id="IPR025645">
    <property type="entry name" value="DUF4349"/>
</dbReference>
<dbReference type="Proteomes" id="UP001597368">
    <property type="component" value="Unassembled WGS sequence"/>
</dbReference>
<feature type="region of interest" description="Disordered" evidence="2">
    <location>
        <begin position="27"/>
        <end position="58"/>
    </location>
</feature>
<organism evidence="6 7">
    <name type="scientific">Nonomuraea mangrovi</name>
    <dbReference type="NCBI Taxonomy" id="2316207"/>
    <lineage>
        <taxon>Bacteria</taxon>
        <taxon>Bacillati</taxon>
        <taxon>Actinomycetota</taxon>
        <taxon>Actinomycetes</taxon>
        <taxon>Streptosporangiales</taxon>
        <taxon>Streptosporangiaceae</taxon>
        <taxon>Nonomuraea</taxon>
    </lineage>
</organism>
<dbReference type="EMBL" id="JBHUFV010000033">
    <property type="protein sequence ID" value="MFD1933936.1"/>
    <property type="molecule type" value="Genomic_DNA"/>
</dbReference>
<comment type="caution">
    <text evidence="6">The sequence shown here is derived from an EMBL/GenBank/DDBJ whole genome shotgun (WGS) entry which is preliminary data.</text>
</comment>
<feature type="signal peptide" evidence="4">
    <location>
        <begin position="1"/>
        <end position="21"/>
    </location>
</feature>
<feature type="compositionally biased region" description="Polar residues" evidence="2">
    <location>
        <begin position="310"/>
        <end position="328"/>
    </location>
</feature>
<feature type="region of interest" description="Disordered" evidence="2">
    <location>
        <begin position="292"/>
        <end position="375"/>
    </location>
</feature>
<accession>A0ABW4SXE6</accession>
<feature type="domain" description="DUF4349" evidence="5">
    <location>
        <begin position="69"/>
        <end position="279"/>
    </location>
</feature>
<evidence type="ECO:0000313" key="7">
    <source>
        <dbReference type="Proteomes" id="UP001597368"/>
    </source>
</evidence>
<reference evidence="7" key="1">
    <citation type="journal article" date="2019" name="Int. J. Syst. Evol. Microbiol.">
        <title>The Global Catalogue of Microorganisms (GCM) 10K type strain sequencing project: providing services to taxonomists for standard genome sequencing and annotation.</title>
        <authorList>
            <consortium name="The Broad Institute Genomics Platform"/>
            <consortium name="The Broad Institute Genome Sequencing Center for Infectious Disease"/>
            <person name="Wu L."/>
            <person name="Ma J."/>
        </authorList>
    </citation>
    <scope>NUCLEOTIDE SEQUENCE [LARGE SCALE GENOMIC DNA]</scope>
    <source>
        <strain evidence="7">ICMP 6774ER</strain>
    </source>
</reference>
<gene>
    <name evidence="6" type="ORF">ACFSKW_20950</name>
</gene>
<evidence type="ECO:0000256" key="3">
    <source>
        <dbReference type="SAM" id="Phobius"/>
    </source>
</evidence>
<feature type="chain" id="PRO_5046833564" evidence="4">
    <location>
        <begin position="22"/>
        <end position="375"/>
    </location>
</feature>
<protein>
    <submittedName>
        <fullName evidence="6">DUF4349 domain-containing protein</fullName>
    </submittedName>
</protein>